<keyword evidence="3" id="KW-1185">Reference proteome</keyword>
<organism evidence="2 3">
    <name type="scientific">Nocardioides agri</name>
    <dbReference type="NCBI Taxonomy" id="2682843"/>
    <lineage>
        <taxon>Bacteria</taxon>
        <taxon>Bacillati</taxon>
        <taxon>Actinomycetota</taxon>
        <taxon>Actinomycetes</taxon>
        <taxon>Propionibacteriales</taxon>
        <taxon>Nocardioidaceae</taxon>
        <taxon>Nocardioides</taxon>
    </lineage>
</organism>
<dbReference type="SUPFAM" id="SSF57938">
    <property type="entry name" value="DnaJ/Hsp40 cysteine-rich domain"/>
    <property type="match status" value="1"/>
</dbReference>
<gene>
    <name evidence="2" type="ORF">GON03_19240</name>
</gene>
<sequence length="73" mass="7701">MTAALSARALVAPAPTEPPSPYDRCDELDETRPADIDECGRCDGTGMYVDVVDGESGYRLCSWCAGTGMRGVA</sequence>
<evidence type="ECO:0000313" key="3">
    <source>
        <dbReference type="Proteomes" id="UP000473525"/>
    </source>
</evidence>
<evidence type="ECO:0000256" key="1">
    <source>
        <dbReference type="SAM" id="MobiDB-lite"/>
    </source>
</evidence>
<name>A0A6L6XVU5_9ACTN</name>
<dbReference type="InterPro" id="IPR036410">
    <property type="entry name" value="HSP_DnaJ_Cys-rich_dom_sf"/>
</dbReference>
<proteinExistence type="predicted"/>
<accession>A0A6L6XVU5</accession>
<protein>
    <submittedName>
        <fullName evidence="2">Uncharacterized protein</fullName>
    </submittedName>
</protein>
<reference evidence="2 3" key="1">
    <citation type="submission" date="2019-12" db="EMBL/GenBank/DDBJ databases">
        <authorList>
            <person name="Huq M.A."/>
        </authorList>
    </citation>
    <scope>NUCLEOTIDE SEQUENCE [LARGE SCALE GENOMIC DNA]</scope>
    <source>
        <strain evidence="2 3">MAH-18</strain>
    </source>
</reference>
<dbReference type="AlphaFoldDB" id="A0A6L6XVU5"/>
<dbReference type="RefSeq" id="WP_157346133.1">
    <property type="nucleotide sequence ID" value="NZ_WSEK01000005.1"/>
</dbReference>
<evidence type="ECO:0000313" key="2">
    <source>
        <dbReference type="EMBL" id="MVQ51320.1"/>
    </source>
</evidence>
<feature type="region of interest" description="Disordered" evidence="1">
    <location>
        <begin position="1"/>
        <end position="28"/>
    </location>
</feature>
<dbReference type="Proteomes" id="UP000473525">
    <property type="component" value="Unassembled WGS sequence"/>
</dbReference>
<feature type="compositionally biased region" description="Low complexity" evidence="1">
    <location>
        <begin position="1"/>
        <end position="14"/>
    </location>
</feature>
<comment type="caution">
    <text evidence="2">The sequence shown here is derived from an EMBL/GenBank/DDBJ whole genome shotgun (WGS) entry which is preliminary data.</text>
</comment>
<dbReference type="EMBL" id="WSEK01000005">
    <property type="protein sequence ID" value="MVQ51320.1"/>
    <property type="molecule type" value="Genomic_DNA"/>
</dbReference>